<protein>
    <recommendedName>
        <fullName evidence="3">Abortive infection protein</fullName>
    </recommendedName>
</protein>
<accession>A0A4R5L6Z3</accession>
<sequence length="345" mass="37961">MKYRGVVYDVGLRFVSDQPYSVEPFSHALAEHDMNTIATGLHANAVRIEGEEIQRLVTTARIANAAGLTVFFNPWKMNVPTRELPDYFAEAARAAEELRRDGVDIVFVCGCEITLFNDGILPGATLMERVAWLGSQAADATGPKVPAVFQEKSTMLHDALTAITAAVRAEFSGPVTYSSGTWENVDWSLFDVVGVDYYRNGETASEYVAGLDRFRIGKPLVVMEVGSCAYEGAAARGAGGFMLLEGQNPDGTGKFVNNIVPTRSEREQAEYVQEQLELLSGAEVDGVFIYVFSFPSYRFGEGARDLDMMSFSLVKTFPDGDPRSNQMPPWAPKAAFHRVADFFQR</sequence>
<name>A0A4R5L6Z3_9BURK</name>
<dbReference type="OrthoDB" id="151193at2"/>
<dbReference type="RefSeq" id="WP_133188039.1">
    <property type="nucleotide sequence ID" value="NZ_SMOD01000038.1"/>
</dbReference>
<evidence type="ECO:0000313" key="2">
    <source>
        <dbReference type="Proteomes" id="UP000295606"/>
    </source>
</evidence>
<comment type="caution">
    <text evidence="1">The sequence shown here is derived from an EMBL/GenBank/DDBJ whole genome shotgun (WGS) entry which is preliminary data.</text>
</comment>
<dbReference type="EMBL" id="SMOD01000038">
    <property type="protein sequence ID" value="TDG03590.1"/>
    <property type="molecule type" value="Genomic_DNA"/>
</dbReference>
<dbReference type="InterPro" id="IPR017853">
    <property type="entry name" value="GH"/>
</dbReference>
<dbReference type="AlphaFoldDB" id="A0A4R5L6Z3"/>
<evidence type="ECO:0008006" key="3">
    <source>
        <dbReference type="Google" id="ProtNLM"/>
    </source>
</evidence>
<evidence type="ECO:0000313" key="1">
    <source>
        <dbReference type="EMBL" id="TDG03590.1"/>
    </source>
</evidence>
<gene>
    <name evidence="1" type="ORF">E1N52_33745</name>
</gene>
<dbReference type="Gene3D" id="3.20.20.80">
    <property type="entry name" value="Glycosidases"/>
    <property type="match status" value="1"/>
</dbReference>
<organism evidence="1 2">
    <name type="scientific">Paraburkholderia guartelaensis</name>
    <dbReference type="NCBI Taxonomy" id="2546446"/>
    <lineage>
        <taxon>Bacteria</taxon>
        <taxon>Pseudomonadati</taxon>
        <taxon>Pseudomonadota</taxon>
        <taxon>Betaproteobacteria</taxon>
        <taxon>Burkholderiales</taxon>
        <taxon>Burkholderiaceae</taxon>
        <taxon>Paraburkholderia</taxon>
    </lineage>
</organism>
<dbReference type="SUPFAM" id="SSF51445">
    <property type="entry name" value="(Trans)glycosidases"/>
    <property type="match status" value="1"/>
</dbReference>
<dbReference type="Proteomes" id="UP000295606">
    <property type="component" value="Unassembled WGS sequence"/>
</dbReference>
<proteinExistence type="predicted"/>
<reference evidence="1 2" key="1">
    <citation type="submission" date="2019-03" db="EMBL/GenBank/DDBJ databases">
        <title>Paraburkholderia sp. isolated from native Mimosa gymnas in Guartela State Park, Brazil.</title>
        <authorList>
            <person name="Paulitsch F."/>
            <person name="Hungria M."/>
            <person name="Delamuta J.R.M."/>
            <person name="Ribeiro R.A."/>
            <person name="Dall'Agnol R."/>
            <person name="Silva J.S.B."/>
        </authorList>
    </citation>
    <scope>NUCLEOTIDE SEQUENCE [LARGE SCALE GENOMIC DNA]</scope>
    <source>
        <strain evidence="1 2">CNPSo 3008</strain>
    </source>
</reference>